<evidence type="ECO:0008006" key="4">
    <source>
        <dbReference type="Google" id="ProtNLM"/>
    </source>
</evidence>
<dbReference type="PANTHER" id="PTHR33512:SF1">
    <property type="entry name" value="PROTEIN, PUTATIVE (DUF1191)-RELATED"/>
    <property type="match status" value="1"/>
</dbReference>
<sequence length="312" mass="34575">MFILESASNISCLSILQMGFFFLTMILSSIATLAAFSTEAQAIKSDRLLDLMIRDYTLTFYKNSSKIFKTGEVSSIHLPGNLSSIEVNTVRFRCGSLTKYGAKVQEFDLGIGVTAHPCVERVILVGQNLGSNWSSLYYQEYNLSGYRLISNILGLLAFNDAGDNINFSTNPIEVTIQAAQVPIKIDFSNYTRQNNDTSETTPLCASFEHDGKVILDNIEKGNVCVSKKHGHFGLVMREVPPLEPLKRNVSRRKIAVVCSIGATLGAFLLGLLLVALFVKEKKKSRMEDIVRRAYEEEALQVSMAGHVRPAFN</sequence>
<dbReference type="PANTHER" id="PTHR33512">
    <property type="entry name" value="PROTEIN, PUTATIVE (DUF1191)-RELATED"/>
    <property type="match status" value="1"/>
</dbReference>
<dbReference type="EMBL" id="BAABME010005528">
    <property type="protein sequence ID" value="GAA0165893.1"/>
    <property type="molecule type" value="Genomic_DNA"/>
</dbReference>
<keyword evidence="1" id="KW-1133">Transmembrane helix</keyword>
<feature type="transmembrane region" description="Helical" evidence="1">
    <location>
        <begin position="12"/>
        <end position="36"/>
    </location>
</feature>
<keyword evidence="1" id="KW-0812">Transmembrane</keyword>
<name>A0AAV3QQH7_LITER</name>
<comment type="caution">
    <text evidence="2">The sequence shown here is derived from an EMBL/GenBank/DDBJ whole genome shotgun (WGS) entry which is preliminary data.</text>
</comment>
<gene>
    <name evidence="2" type="ORF">LIER_21177</name>
</gene>
<protein>
    <recommendedName>
        <fullName evidence="4">Transmembrane protein</fullName>
    </recommendedName>
</protein>
<keyword evidence="3" id="KW-1185">Reference proteome</keyword>
<evidence type="ECO:0000256" key="1">
    <source>
        <dbReference type="SAM" id="Phobius"/>
    </source>
</evidence>
<feature type="transmembrane region" description="Helical" evidence="1">
    <location>
        <begin position="254"/>
        <end position="278"/>
    </location>
</feature>
<dbReference type="Proteomes" id="UP001454036">
    <property type="component" value="Unassembled WGS sequence"/>
</dbReference>
<dbReference type="InterPro" id="IPR010605">
    <property type="entry name" value="DUF1191"/>
</dbReference>
<organism evidence="2 3">
    <name type="scientific">Lithospermum erythrorhizon</name>
    <name type="common">Purple gromwell</name>
    <name type="synonym">Lithospermum officinale var. erythrorhizon</name>
    <dbReference type="NCBI Taxonomy" id="34254"/>
    <lineage>
        <taxon>Eukaryota</taxon>
        <taxon>Viridiplantae</taxon>
        <taxon>Streptophyta</taxon>
        <taxon>Embryophyta</taxon>
        <taxon>Tracheophyta</taxon>
        <taxon>Spermatophyta</taxon>
        <taxon>Magnoliopsida</taxon>
        <taxon>eudicotyledons</taxon>
        <taxon>Gunneridae</taxon>
        <taxon>Pentapetalae</taxon>
        <taxon>asterids</taxon>
        <taxon>lamiids</taxon>
        <taxon>Boraginales</taxon>
        <taxon>Boraginaceae</taxon>
        <taxon>Boraginoideae</taxon>
        <taxon>Lithospermeae</taxon>
        <taxon>Lithospermum</taxon>
    </lineage>
</organism>
<evidence type="ECO:0000313" key="2">
    <source>
        <dbReference type="EMBL" id="GAA0165893.1"/>
    </source>
</evidence>
<proteinExistence type="predicted"/>
<dbReference type="AlphaFoldDB" id="A0AAV3QQH7"/>
<evidence type="ECO:0000313" key="3">
    <source>
        <dbReference type="Proteomes" id="UP001454036"/>
    </source>
</evidence>
<dbReference type="GO" id="GO:0016020">
    <property type="term" value="C:membrane"/>
    <property type="evidence" value="ECO:0007669"/>
    <property type="project" value="TreeGrafter"/>
</dbReference>
<accession>A0AAV3QQH7</accession>
<dbReference type="Pfam" id="PF06697">
    <property type="entry name" value="DUF1191"/>
    <property type="match status" value="1"/>
</dbReference>
<reference evidence="2 3" key="1">
    <citation type="submission" date="2024-01" db="EMBL/GenBank/DDBJ databases">
        <title>The complete chloroplast genome sequence of Lithospermum erythrorhizon: insights into the phylogenetic relationship among Boraginaceae species and the maternal lineages of purple gromwells.</title>
        <authorList>
            <person name="Okada T."/>
            <person name="Watanabe K."/>
        </authorList>
    </citation>
    <scope>NUCLEOTIDE SEQUENCE [LARGE SCALE GENOMIC DNA]</scope>
</reference>
<keyword evidence="1" id="KW-0472">Membrane</keyword>